<keyword evidence="6" id="KW-0349">Heme</keyword>
<dbReference type="GO" id="GO:0020037">
    <property type="term" value="F:heme binding"/>
    <property type="evidence" value="ECO:0007669"/>
    <property type="project" value="InterPro"/>
</dbReference>
<keyword evidence="5 6" id="KW-0408">Iron</keyword>
<evidence type="ECO:0000256" key="3">
    <source>
        <dbReference type="ARBA" id="ARBA00022964"/>
    </source>
</evidence>
<accession>A0AAN8EAW8</accession>
<dbReference type="Pfam" id="PF03098">
    <property type="entry name" value="An_peroxidase"/>
    <property type="match status" value="2"/>
</dbReference>
<proteinExistence type="predicted"/>
<dbReference type="Pfam" id="PF00067">
    <property type="entry name" value="p450"/>
    <property type="match status" value="1"/>
</dbReference>
<feature type="region of interest" description="Disordered" evidence="7">
    <location>
        <begin position="1"/>
        <end position="133"/>
    </location>
</feature>
<dbReference type="GO" id="GO:0016705">
    <property type="term" value="F:oxidoreductase activity, acting on paired donors, with incorporation or reduction of molecular oxygen"/>
    <property type="evidence" value="ECO:0007669"/>
    <property type="project" value="InterPro"/>
</dbReference>
<dbReference type="InterPro" id="IPR034812">
    <property type="entry name" value="Ppo-like_N"/>
</dbReference>
<dbReference type="GO" id="GO:0006979">
    <property type="term" value="P:response to oxidative stress"/>
    <property type="evidence" value="ECO:0007669"/>
    <property type="project" value="InterPro"/>
</dbReference>
<dbReference type="InterPro" id="IPR037120">
    <property type="entry name" value="Haem_peroxidase_sf_animal"/>
</dbReference>
<sequence length="1206" mass="135517">MPSLLRRLSSRYSGKEKRKSVNGTSPSSLDKVDEVNTSPSVGGKQVTEGANATSASNTYNTKVTNADHTNGTNGVNGENSYQGASIGQSIGQSLAQTKNVRRGSSYKTAVGRASPPLEPQERDDDSPPATRPDVESAFAEFAGLIHASNRPLPEQTGNGSYLHKEESSGFWADIKSLGLKDVNAVKNIIADKASGKPQDDRQMHMEQIIQLVAALPHKSANRVELTSSFLDELWNSLQHPPLSYMSDDWKYRSADGRNNSYIYPMLGAANTPYARSVNPKMIQPGALPDPGLIFDSVLARETFIENPNRVSSIFFNWASLIIHDLFQTDHKDFSISKTSSYLDLSILYGDTQEDQDLMRTFKDGKIKPDCFAEERLLAFPPSCGVMLIMLNRFHNHVVENLAAINEGGRYNKPASHLQGEALEKAWKKYDNDLFQTGRLVTCGLYINITLYDYLRTIVNLNRTNSTWSLDPRLDKGKQFSHNGTPQGIGNQVSAEFSLSYRWHSCIGEMDEKWTEAVYQQLFGKPSSEVSIKELMIGLGKYDHELPEDPASRPFAGLKRDEHGNFDDGELAKIFTMGVEQVSGSFGARNIPKAMRAITILGIQQSRAWNLCSLNEYRNFFGLKTYDTFEEVNPDPYVAEQLKHLYEHPDYIELYPGLAVEDYKRPMVPGVGICPTHTISRVVLSDAVALVRGDRFYTIDYSPKHLTNWGFNEANYDLSFNQGCVFYKLLLRALPNHFKPNSIYAHYPMTIPDENKKIMKDLGRYHDYDYSKPQPIPGRVNLTSYRAAKELCGDARKFTVMWNEGLSFVMGKGGERFCLGGDTVFHRQQRKQMSELIYRDKWNMHVKHFYEYITLRLLHEHTVKIAGINQVDITRDVGNLAHVHFASNMFDLPLKVAENPKGIFSEQELWMAMCVIFTAIFFDFEPTKSAPVKAIARKLSTMLGKLIELNVKSVTATSFASKFFDSHRENENALSTYGIHMVRRLAETGMSTYDMAYSQILPTAVAMVPNQSQVFTQVIDYYLSPEGVKHLPAIQQLSQIDTPESDEKLKAYVNEGIRLNGTFGSYRRAEADHTFNDNGKEVHVKAGDKVFCSFVGAARDPNVFPSPDEVRLDRDPASYIHYGIGEHTCLGKEASMVGLTAMLRTVGKLKNLRRAPGPQGQLKKVARPGGFYVYMREDHGSYFVFPCSFKVHFDGEIPPMMKASPEN</sequence>
<evidence type="ECO:0000256" key="5">
    <source>
        <dbReference type="ARBA" id="ARBA00023004"/>
    </source>
</evidence>
<evidence type="ECO:0000256" key="4">
    <source>
        <dbReference type="ARBA" id="ARBA00023002"/>
    </source>
</evidence>
<dbReference type="GO" id="GO:0005506">
    <property type="term" value="F:iron ion binding"/>
    <property type="evidence" value="ECO:0007669"/>
    <property type="project" value="InterPro"/>
</dbReference>
<dbReference type="Gene3D" id="1.10.630.10">
    <property type="entry name" value="Cytochrome P450"/>
    <property type="match status" value="1"/>
</dbReference>
<reference evidence="8 9" key="1">
    <citation type="submission" date="2022-12" db="EMBL/GenBank/DDBJ databases">
        <title>Genomic features and morphological characterization of a novel Knufia sp. strain isolated from spacecraft assembly facility.</title>
        <authorList>
            <person name="Teixeira M."/>
            <person name="Chander A.M."/>
            <person name="Stajich J.E."/>
            <person name="Venkateswaran K."/>
        </authorList>
    </citation>
    <scope>NUCLEOTIDE SEQUENCE [LARGE SCALE GENOMIC DNA]</scope>
    <source>
        <strain evidence="8 9">FJI-L2-BK-P2</strain>
    </source>
</reference>
<dbReference type="CDD" id="cd20612">
    <property type="entry name" value="CYP_LDS-like_C"/>
    <property type="match status" value="1"/>
</dbReference>
<dbReference type="CDD" id="cd09817">
    <property type="entry name" value="linoleate_diol_synthase_like"/>
    <property type="match status" value="1"/>
</dbReference>
<dbReference type="GO" id="GO:0004601">
    <property type="term" value="F:peroxidase activity"/>
    <property type="evidence" value="ECO:0007669"/>
    <property type="project" value="InterPro"/>
</dbReference>
<feature type="binding site" description="axial binding residue" evidence="6">
    <location>
        <position position="503"/>
    </location>
    <ligand>
        <name>heme b</name>
        <dbReference type="ChEBI" id="CHEBI:60344"/>
    </ligand>
    <ligandPart>
        <name>Fe</name>
        <dbReference type="ChEBI" id="CHEBI:18248"/>
    </ligandPart>
</feature>
<dbReference type="InterPro" id="IPR001128">
    <property type="entry name" value="Cyt_P450"/>
</dbReference>
<evidence type="ECO:0000313" key="8">
    <source>
        <dbReference type="EMBL" id="KAK5950934.1"/>
    </source>
</evidence>
<evidence type="ECO:0000256" key="1">
    <source>
        <dbReference type="ARBA" id="ARBA00011881"/>
    </source>
</evidence>
<feature type="compositionally biased region" description="Low complexity" evidence="7">
    <location>
        <begin position="1"/>
        <end position="11"/>
    </location>
</feature>
<dbReference type="EMBL" id="JAKLMC020000023">
    <property type="protein sequence ID" value="KAK5950934.1"/>
    <property type="molecule type" value="Genomic_DNA"/>
</dbReference>
<dbReference type="SUPFAM" id="SSF48264">
    <property type="entry name" value="Cytochrome P450"/>
    <property type="match status" value="1"/>
</dbReference>
<keyword evidence="9" id="KW-1185">Reference proteome</keyword>
<keyword evidence="2 6" id="KW-0479">Metal-binding</keyword>
<keyword evidence="4" id="KW-0560">Oxidoreductase</keyword>
<dbReference type="PRINTS" id="PR00457">
    <property type="entry name" value="ANPEROXIDASE"/>
</dbReference>
<dbReference type="PANTHER" id="PTHR11903">
    <property type="entry name" value="PROSTAGLANDIN G/H SYNTHASE"/>
    <property type="match status" value="1"/>
</dbReference>
<dbReference type="GO" id="GO:0051213">
    <property type="term" value="F:dioxygenase activity"/>
    <property type="evidence" value="ECO:0007669"/>
    <property type="project" value="UniProtKB-KW"/>
</dbReference>
<comment type="caution">
    <text evidence="8">The sequence shown here is derived from an EMBL/GenBank/DDBJ whole genome shotgun (WGS) entry which is preliminary data.</text>
</comment>
<evidence type="ECO:0000256" key="2">
    <source>
        <dbReference type="ARBA" id="ARBA00022723"/>
    </source>
</evidence>
<dbReference type="Gene3D" id="1.10.640.10">
    <property type="entry name" value="Haem peroxidase domain superfamily, animal type"/>
    <property type="match status" value="1"/>
</dbReference>
<feature type="compositionally biased region" description="Polar residues" evidence="7">
    <location>
        <begin position="48"/>
        <end position="98"/>
    </location>
</feature>
<dbReference type="Proteomes" id="UP001316803">
    <property type="component" value="Unassembled WGS sequence"/>
</dbReference>
<dbReference type="SUPFAM" id="SSF48113">
    <property type="entry name" value="Heme-dependent peroxidases"/>
    <property type="match status" value="1"/>
</dbReference>
<dbReference type="InterPro" id="IPR019791">
    <property type="entry name" value="Haem_peroxidase_animal"/>
</dbReference>
<dbReference type="PROSITE" id="PS50292">
    <property type="entry name" value="PEROXIDASE_3"/>
    <property type="match status" value="1"/>
</dbReference>
<dbReference type="InterPro" id="IPR050783">
    <property type="entry name" value="Oxylipin_biosynth_metab"/>
</dbReference>
<organism evidence="8 9">
    <name type="scientific">Knufia fluminis</name>
    <dbReference type="NCBI Taxonomy" id="191047"/>
    <lineage>
        <taxon>Eukaryota</taxon>
        <taxon>Fungi</taxon>
        <taxon>Dikarya</taxon>
        <taxon>Ascomycota</taxon>
        <taxon>Pezizomycotina</taxon>
        <taxon>Eurotiomycetes</taxon>
        <taxon>Chaetothyriomycetidae</taxon>
        <taxon>Chaetothyriales</taxon>
        <taxon>Trichomeriaceae</taxon>
        <taxon>Knufia</taxon>
    </lineage>
</organism>
<evidence type="ECO:0000256" key="6">
    <source>
        <dbReference type="PIRSR" id="PIRSR619791-2"/>
    </source>
</evidence>
<protein>
    <submittedName>
        <fullName evidence="8">Uncharacterized protein</fullName>
    </submittedName>
</protein>
<dbReference type="AlphaFoldDB" id="A0AAN8EAW8"/>
<gene>
    <name evidence="8" type="ORF">OHC33_008006</name>
</gene>
<dbReference type="GO" id="GO:0004497">
    <property type="term" value="F:monooxygenase activity"/>
    <property type="evidence" value="ECO:0007669"/>
    <property type="project" value="InterPro"/>
</dbReference>
<evidence type="ECO:0000313" key="9">
    <source>
        <dbReference type="Proteomes" id="UP001316803"/>
    </source>
</evidence>
<evidence type="ECO:0000256" key="7">
    <source>
        <dbReference type="SAM" id="MobiDB-lite"/>
    </source>
</evidence>
<name>A0AAN8EAW8_9EURO</name>
<dbReference type="InterPro" id="IPR010255">
    <property type="entry name" value="Haem_peroxidase_sf"/>
</dbReference>
<dbReference type="InterPro" id="IPR036396">
    <property type="entry name" value="Cyt_P450_sf"/>
</dbReference>
<dbReference type="PANTHER" id="PTHR11903:SF13">
    <property type="entry name" value="LINOLEATE 10R-LIPOXYGENASE"/>
    <property type="match status" value="1"/>
</dbReference>
<keyword evidence="3" id="KW-0223">Dioxygenase</keyword>
<comment type="subunit">
    <text evidence="1">Homotetramer.</text>
</comment>
<dbReference type="GO" id="GO:0006631">
    <property type="term" value="P:fatty acid metabolic process"/>
    <property type="evidence" value="ECO:0007669"/>
    <property type="project" value="UniProtKB-ARBA"/>
</dbReference>